<evidence type="ECO:0000313" key="8">
    <source>
        <dbReference type="EMBL" id="MBK1644888.1"/>
    </source>
</evidence>
<dbReference type="Pfam" id="PF00270">
    <property type="entry name" value="DEAD"/>
    <property type="match status" value="1"/>
</dbReference>
<dbReference type="SUPFAM" id="SSF52540">
    <property type="entry name" value="P-loop containing nucleoside triphosphate hydrolases"/>
    <property type="match status" value="1"/>
</dbReference>
<evidence type="ECO:0000313" key="9">
    <source>
        <dbReference type="Proteomes" id="UP001138802"/>
    </source>
</evidence>
<dbReference type="Pfam" id="PF04408">
    <property type="entry name" value="WHD_HA2"/>
    <property type="match status" value="1"/>
</dbReference>
<evidence type="ECO:0000256" key="4">
    <source>
        <dbReference type="ARBA" id="ARBA00022840"/>
    </source>
</evidence>
<dbReference type="InterPro" id="IPR049614">
    <property type="entry name" value="HrpB_DEXH"/>
</dbReference>
<sequence length="855" mass="93616">MNDAPATLPIETLIADLRAALRQGHVVLAAPTGSGKSTRIPLALLDEPWLAQARMLMLQPRRPAARMIAARMASLLGEPVGQRVGYQIRFERRIGPDTRIEVLTEGILTRRLQTDPTLAGVGLLVFDEFHERSLQVDLGLALALDVIAGLRPDLRLLLMSATLDADLLIARLPSARLIRATGRPFPVAIHHAERSLGGDLVRPMVTAIQTALARHPGDLLAFLPGTGEIERCREALLGQVASQIQILPLHGRLSSEQQQRVLAPNDQGGRRVLLATDLAETSLTIPGIQVVIDSGLARKPRFDPAAGLTRLVTQPIARSSAEQRAGRAGRLGPGVCYRLWTAIEDQGRPQRHTPEILIADLAALALELHLWGVTTPDALQWIDPPPPAAWQQAVDLLRRLGALDSRGAITPLGRQMARLPLHPRLAVLLLSAQPAARGLAADLAALLSERDPLLDRPGVPRSADLGLRLDALQTWRAREGARDAGDRSASARAHDGWGLDPRRLATVDRSARQLHRLTVSAPAGPASTAGELIALTYPERIAQRRDQADGRYRLANGSGARLYRDDPLGVAPYLAIANLEAAGADHQIRLALPMSESDIHTVMDARIRVRRVLAWDPRREAVAARLVRELDAIELSAQPVPLEDTDAVTDVLLNAIRMRLEQVLPWTQAARQLRARIALLRRVEPQAGWPDLSPAALQAQATEWLAADLTGCASVAALQRLDLTRILAARLDWRARERLEQEAPTQIKTPAGTWRRIDYQTNDDPILAVPLQELFGLVTTPRVCRGRVPLVLHLLSPARRPIQVTRDLAGFWERHYAEVRKELRGRYPKHAWPEDPSGAQPVAGVQRKPPTGATR</sequence>
<dbReference type="RefSeq" id="WP_200387695.1">
    <property type="nucleotide sequence ID" value="NZ_NRSD01000008.1"/>
</dbReference>
<name>A0A9X0WHW0_9GAMM</name>
<evidence type="ECO:0000256" key="5">
    <source>
        <dbReference type="SAM" id="MobiDB-lite"/>
    </source>
</evidence>
<evidence type="ECO:0000259" key="6">
    <source>
        <dbReference type="PROSITE" id="PS51192"/>
    </source>
</evidence>
<comment type="caution">
    <text evidence="8">The sequence shown here is derived from an EMBL/GenBank/DDBJ whole genome shotgun (WGS) entry which is preliminary data.</text>
</comment>
<protein>
    <submittedName>
        <fullName evidence="8">ATP-dependent helicase HrpB</fullName>
    </submittedName>
</protein>
<dbReference type="InterPro" id="IPR007502">
    <property type="entry name" value="Helicase-assoc_dom"/>
</dbReference>
<evidence type="ECO:0000256" key="2">
    <source>
        <dbReference type="ARBA" id="ARBA00022801"/>
    </source>
</evidence>
<dbReference type="InterPro" id="IPR011545">
    <property type="entry name" value="DEAD/DEAH_box_helicase_dom"/>
</dbReference>
<dbReference type="GO" id="GO:0003676">
    <property type="term" value="F:nucleic acid binding"/>
    <property type="evidence" value="ECO:0007669"/>
    <property type="project" value="InterPro"/>
</dbReference>
<dbReference type="PANTHER" id="PTHR43519">
    <property type="entry name" value="ATP-DEPENDENT RNA HELICASE HRPB"/>
    <property type="match status" value="1"/>
</dbReference>
<dbReference type="Pfam" id="PF08482">
    <property type="entry name" value="HrpB_C"/>
    <property type="match status" value="1"/>
</dbReference>
<keyword evidence="9" id="KW-1185">Reference proteome</keyword>
<accession>A0A9X0WHW0</accession>
<keyword evidence="3 8" id="KW-0347">Helicase</keyword>
<proteinExistence type="predicted"/>
<dbReference type="CDD" id="cd18791">
    <property type="entry name" value="SF2_C_RHA"/>
    <property type="match status" value="1"/>
</dbReference>
<dbReference type="InterPro" id="IPR014001">
    <property type="entry name" value="Helicase_ATP-bd"/>
</dbReference>
<dbReference type="InterPro" id="IPR027417">
    <property type="entry name" value="P-loop_NTPase"/>
</dbReference>
<dbReference type="Gene3D" id="1.20.120.1080">
    <property type="match status" value="1"/>
</dbReference>
<dbReference type="InterPro" id="IPR001650">
    <property type="entry name" value="Helicase_C-like"/>
</dbReference>
<dbReference type="FunFam" id="3.40.50.300:FF:002125">
    <property type="entry name" value="ATP-dependent helicase HrpB"/>
    <property type="match status" value="1"/>
</dbReference>
<dbReference type="Proteomes" id="UP001138802">
    <property type="component" value="Unassembled WGS sequence"/>
</dbReference>
<evidence type="ECO:0000256" key="1">
    <source>
        <dbReference type="ARBA" id="ARBA00022741"/>
    </source>
</evidence>
<dbReference type="InterPro" id="IPR048333">
    <property type="entry name" value="HA2_WH"/>
</dbReference>
<keyword evidence="1" id="KW-0547">Nucleotide-binding</keyword>
<dbReference type="AlphaFoldDB" id="A0A9X0WHW0"/>
<keyword evidence="2" id="KW-0378">Hydrolase</keyword>
<dbReference type="SMART" id="SM00487">
    <property type="entry name" value="DEXDc"/>
    <property type="match status" value="1"/>
</dbReference>
<evidence type="ECO:0000256" key="3">
    <source>
        <dbReference type="ARBA" id="ARBA00022806"/>
    </source>
</evidence>
<reference evidence="8 9" key="1">
    <citation type="journal article" date="2020" name="Microorganisms">
        <title>Osmotic Adaptation and Compatible Solute Biosynthesis of Phototrophic Bacteria as Revealed from Genome Analyses.</title>
        <authorList>
            <person name="Imhoff J.F."/>
            <person name="Rahn T."/>
            <person name="Kunzel S."/>
            <person name="Keller A."/>
            <person name="Neulinger S.C."/>
        </authorList>
    </citation>
    <scope>NUCLEOTIDE SEQUENCE [LARGE SCALE GENOMIC DNA]</scope>
    <source>
        <strain evidence="8 9">DSM 21303</strain>
    </source>
</reference>
<dbReference type="PIRSF" id="PIRSF005496">
    <property type="entry name" value="ATP_hel_hrpB"/>
    <property type="match status" value="1"/>
</dbReference>
<organism evidence="8 9">
    <name type="scientific">Thiocapsa imhoffii</name>
    <dbReference type="NCBI Taxonomy" id="382777"/>
    <lineage>
        <taxon>Bacteria</taxon>
        <taxon>Pseudomonadati</taxon>
        <taxon>Pseudomonadota</taxon>
        <taxon>Gammaproteobacteria</taxon>
        <taxon>Chromatiales</taxon>
        <taxon>Chromatiaceae</taxon>
        <taxon>Thiocapsa</taxon>
    </lineage>
</organism>
<dbReference type="GO" id="GO:0016787">
    <property type="term" value="F:hydrolase activity"/>
    <property type="evidence" value="ECO:0007669"/>
    <property type="project" value="UniProtKB-KW"/>
</dbReference>
<feature type="domain" description="Helicase ATP-binding" evidence="6">
    <location>
        <begin position="17"/>
        <end position="181"/>
    </location>
</feature>
<dbReference type="Pfam" id="PF00271">
    <property type="entry name" value="Helicase_C"/>
    <property type="match status" value="1"/>
</dbReference>
<dbReference type="PANTHER" id="PTHR43519:SF1">
    <property type="entry name" value="ATP-DEPENDENT RNA HELICASE HRPB"/>
    <property type="match status" value="1"/>
</dbReference>
<dbReference type="SMART" id="SM00490">
    <property type="entry name" value="HELICc"/>
    <property type="match status" value="1"/>
</dbReference>
<dbReference type="SMART" id="SM00847">
    <property type="entry name" value="HA2"/>
    <property type="match status" value="1"/>
</dbReference>
<dbReference type="Gene3D" id="3.40.50.300">
    <property type="entry name" value="P-loop containing nucleotide triphosphate hydrolases"/>
    <property type="match status" value="2"/>
</dbReference>
<feature type="region of interest" description="Disordered" evidence="5">
    <location>
        <begin position="830"/>
        <end position="855"/>
    </location>
</feature>
<evidence type="ECO:0000259" key="7">
    <source>
        <dbReference type="PROSITE" id="PS51194"/>
    </source>
</evidence>
<dbReference type="CDD" id="cd17990">
    <property type="entry name" value="DEXHc_HrpB"/>
    <property type="match status" value="1"/>
</dbReference>
<dbReference type="NCBIfam" id="TIGR01970">
    <property type="entry name" value="DEAH_box_HrpB"/>
    <property type="match status" value="1"/>
</dbReference>
<feature type="domain" description="Helicase C-terminal" evidence="7">
    <location>
        <begin position="207"/>
        <end position="372"/>
    </location>
</feature>
<dbReference type="GO" id="GO:0005524">
    <property type="term" value="F:ATP binding"/>
    <property type="evidence" value="ECO:0007669"/>
    <property type="project" value="UniProtKB-KW"/>
</dbReference>
<dbReference type="PROSITE" id="PS51194">
    <property type="entry name" value="HELICASE_CTER"/>
    <property type="match status" value="1"/>
</dbReference>
<dbReference type="PROSITE" id="PS51192">
    <property type="entry name" value="HELICASE_ATP_BIND_1"/>
    <property type="match status" value="1"/>
</dbReference>
<dbReference type="GO" id="GO:0004386">
    <property type="term" value="F:helicase activity"/>
    <property type="evidence" value="ECO:0007669"/>
    <property type="project" value="UniProtKB-KW"/>
</dbReference>
<dbReference type="InterPro" id="IPR013689">
    <property type="entry name" value="RNA_helicase_ATP-dep_HrpB_C"/>
</dbReference>
<dbReference type="EMBL" id="NRSD01000008">
    <property type="protein sequence ID" value="MBK1644888.1"/>
    <property type="molecule type" value="Genomic_DNA"/>
</dbReference>
<dbReference type="InterPro" id="IPR010225">
    <property type="entry name" value="HrpB"/>
</dbReference>
<keyword evidence="4" id="KW-0067">ATP-binding</keyword>
<gene>
    <name evidence="8" type="primary">hrpB</name>
    <name evidence="8" type="ORF">CKO25_09545</name>
</gene>